<evidence type="ECO:0000313" key="2">
    <source>
        <dbReference type="Proteomes" id="UP001150603"/>
    </source>
</evidence>
<evidence type="ECO:0000313" key="1">
    <source>
        <dbReference type="EMBL" id="KAJ1949595.1"/>
    </source>
</evidence>
<proteinExistence type="predicted"/>
<accession>A0ACC1JF08</accession>
<name>A0ACC1JF08_9FUNG</name>
<keyword evidence="2" id="KW-1185">Reference proteome</keyword>
<sequence length="314" mass="36413">MQSAMPMQSSVKKKLVIMGRSGAGKTSMRSVIFTNYTAHDTRRLGATIDVEHSTVQFMGDLSLNIWDCGGQHKYLDNYLNEQKENIFGNVEVLIYVFDLETTNHDSEYDLYDECLQNLRLYSRDAKVYCLVHKIDKILDDEMKAQTIARYERTIVKRTKGFDVEVYGTSIWDHTIYKAWSRIVYKLIPNMTTIERHLRNFCQLTEASEVVLFERATFLVVCNTSVDDMQSMNRYMSVSQAIKDYRRTCQSVQAPFHSMEVRNRYYTIFVEPFTKSTYIMVITTDPEVEPAVTKANIKAAQSHFVQLADNNEILP</sequence>
<reference evidence="1" key="1">
    <citation type="submission" date="2022-07" db="EMBL/GenBank/DDBJ databases">
        <title>Phylogenomic reconstructions and comparative analyses of Kickxellomycotina fungi.</title>
        <authorList>
            <person name="Reynolds N.K."/>
            <person name="Stajich J.E."/>
            <person name="Barry K."/>
            <person name="Grigoriev I.V."/>
            <person name="Crous P."/>
            <person name="Smith M.E."/>
        </authorList>
    </citation>
    <scope>NUCLEOTIDE SEQUENCE</scope>
    <source>
        <strain evidence="1">NRRL 5244</strain>
    </source>
</reference>
<comment type="caution">
    <text evidence="1">The sequence shown here is derived from an EMBL/GenBank/DDBJ whole genome shotgun (WGS) entry which is preliminary data.</text>
</comment>
<gene>
    <name evidence="1" type="ORF">FBU59_001074</name>
</gene>
<dbReference type="Proteomes" id="UP001150603">
    <property type="component" value="Unassembled WGS sequence"/>
</dbReference>
<dbReference type="EMBL" id="JANBPW010000415">
    <property type="protein sequence ID" value="KAJ1949595.1"/>
    <property type="molecule type" value="Genomic_DNA"/>
</dbReference>
<protein>
    <submittedName>
        <fullName evidence="1">Uncharacterized protein</fullName>
    </submittedName>
</protein>
<organism evidence="1 2">
    <name type="scientific">Linderina macrospora</name>
    <dbReference type="NCBI Taxonomy" id="4868"/>
    <lineage>
        <taxon>Eukaryota</taxon>
        <taxon>Fungi</taxon>
        <taxon>Fungi incertae sedis</taxon>
        <taxon>Zoopagomycota</taxon>
        <taxon>Kickxellomycotina</taxon>
        <taxon>Kickxellomycetes</taxon>
        <taxon>Kickxellales</taxon>
        <taxon>Kickxellaceae</taxon>
        <taxon>Linderina</taxon>
    </lineage>
</organism>